<dbReference type="FunFam" id="1.25.40.10:FF:000381">
    <property type="entry name" value="Pentatricopeptide repeat-containing protein"/>
    <property type="match status" value="1"/>
</dbReference>
<dbReference type="GO" id="GO:0003723">
    <property type="term" value="F:RNA binding"/>
    <property type="evidence" value="ECO:0007669"/>
    <property type="project" value="InterPro"/>
</dbReference>
<proteinExistence type="predicted"/>
<dbReference type="EMBL" id="BKCJ010010279">
    <property type="protein sequence ID" value="GEU90863.1"/>
    <property type="molecule type" value="Genomic_DNA"/>
</dbReference>
<dbReference type="PANTHER" id="PTHR47926">
    <property type="entry name" value="PENTATRICOPEPTIDE REPEAT-CONTAINING PROTEIN"/>
    <property type="match status" value="1"/>
</dbReference>
<keyword evidence="1" id="KW-0677">Repeat</keyword>
<dbReference type="Gene3D" id="1.25.40.10">
    <property type="entry name" value="Tetratricopeptide repeat domain"/>
    <property type="match status" value="3"/>
</dbReference>
<protein>
    <recommendedName>
        <fullName evidence="4">Pentatricopeptide repeat-containing protein</fullName>
    </recommendedName>
</protein>
<feature type="repeat" description="PPR" evidence="2">
    <location>
        <begin position="328"/>
        <end position="362"/>
    </location>
</feature>
<reference evidence="3" key="1">
    <citation type="journal article" date="2019" name="Sci. Rep.">
        <title>Draft genome of Tanacetum cinerariifolium, the natural source of mosquito coil.</title>
        <authorList>
            <person name="Yamashiro T."/>
            <person name="Shiraishi A."/>
            <person name="Satake H."/>
            <person name="Nakayama K."/>
        </authorList>
    </citation>
    <scope>NUCLEOTIDE SEQUENCE</scope>
</reference>
<evidence type="ECO:0000256" key="1">
    <source>
        <dbReference type="ARBA" id="ARBA00022737"/>
    </source>
</evidence>
<evidence type="ECO:0000256" key="2">
    <source>
        <dbReference type="PROSITE-ProRule" id="PRU00708"/>
    </source>
</evidence>
<gene>
    <name evidence="3" type="ORF">Tci_062841</name>
</gene>
<dbReference type="InterPro" id="IPR011990">
    <property type="entry name" value="TPR-like_helical_dom_sf"/>
</dbReference>
<organism evidence="3">
    <name type="scientific">Tanacetum cinerariifolium</name>
    <name type="common">Dalmatian daisy</name>
    <name type="synonym">Chrysanthemum cinerariifolium</name>
    <dbReference type="NCBI Taxonomy" id="118510"/>
    <lineage>
        <taxon>Eukaryota</taxon>
        <taxon>Viridiplantae</taxon>
        <taxon>Streptophyta</taxon>
        <taxon>Embryophyta</taxon>
        <taxon>Tracheophyta</taxon>
        <taxon>Spermatophyta</taxon>
        <taxon>Magnoliopsida</taxon>
        <taxon>eudicotyledons</taxon>
        <taxon>Gunneridae</taxon>
        <taxon>Pentapetalae</taxon>
        <taxon>asterids</taxon>
        <taxon>campanulids</taxon>
        <taxon>Asterales</taxon>
        <taxon>Asteraceae</taxon>
        <taxon>Asteroideae</taxon>
        <taxon>Anthemideae</taxon>
        <taxon>Anthemidinae</taxon>
        <taxon>Tanacetum</taxon>
    </lineage>
</organism>
<dbReference type="InterPro" id="IPR002885">
    <property type="entry name" value="PPR_rpt"/>
</dbReference>
<name>A0A6L2NXC9_TANCI</name>
<dbReference type="InterPro" id="IPR046960">
    <property type="entry name" value="PPR_At4g14850-like_plant"/>
</dbReference>
<dbReference type="NCBIfam" id="TIGR00756">
    <property type="entry name" value="PPR"/>
    <property type="match status" value="3"/>
</dbReference>
<evidence type="ECO:0000313" key="3">
    <source>
        <dbReference type="EMBL" id="GEU90863.1"/>
    </source>
</evidence>
<evidence type="ECO:0008006" key="4">
    <source>
        <dbReference type="Google" id="ProtNLM"/>
    </source>
</evidence>
<dbReference type="GO" id="GO:0009451">
    <property type="term" value="P:RNA modification"/>
    <property type="evidence" value="ECO:0007669"/>
    <property type="project" value="InterPro"/>
</dbReference>
<dbReference type="Pfam" id="PF01535">
    <property type="entry name" value="PPR"/>
    <property type="match status" value="2"/>
</dbReference>
<feature type="repeat" description="PPR" evidence="2">
    <location>
        <begin position="204"/>
        <end position="238"/>
    </location>
</feature>
<accession>A0A6L2NXC9</accession>
<comment type="caution">
    <text evidence="3">The sequence shown here is derived from an EMBL/GenBank/DDBJ whole genome shotgun (WGS) entry which is preliminary data.</text>
</comment>
<dbReference type="PROSITE" id="PS51375">
    <property type="entry name" value="PPR"/>
    <property type="match status" value="2"/>
</dbReference>
<sequence>MLSRGTFLFTPIQSFPHTLKLATFATSVSLHLLDEYDNPKNRSVSFSGRIHANDQTYCWLLEGFLKSGSFTDVKKVHGKILKSGFENFDAIRMLDGMPDRDLSFWNGVFFGLIGKKMMSGVVFGLFGRMLEGAVAPDEVTFLNVIRACSGDKVEYCSVKMIHGKIVWCGFGTNYVVCNPLIDLYAKKGDVDRARYVFRGLGMRDNVSWVAMISGFSQNGCEEESILLFTEMHNSGIIPTPYVFFSVISSCTKIVFFDKGLCEKALELYEKMQLDAVKPDSVTVASLLSACTSVGDLFKERQLHSYATKARMCANIIIEGSLLDLYERDVVSWTAMIAGYAQHDLFVKALKTFEKMIYQGIQSDNIGFSSAISACADVSTKCVSGQRGLVYLLYVIKSPQSSVSISRSIVACGSIMDIRSVLTQRALTIFCETYHIPDEVHPQLLNPNQTIHEMPSGKIGVYARKGVPKDPFPKSYKFNAEHFATLVVLSALFHKYPEPFLCLVGISRYYTLDEDAYPEFLGDNDEGMDLLAFIRTADPTKVRVTERQRAEDEPRLLESTNGRVVPLPPIAPALAVTTDTIVEDVALLQPRRQRKRKTVVANVGGPSHLPKKLREDYGALGGASTAGKSMSAVRSLFTEAVLDAGAKGEPIPTMPFVTSSVSATPASEDKSPADSVPGLNLRTIGAPQRFVISSDSFHHSGANIAEAEVDSIVRSSGPAIATVTTVTAAIDADATATRAPVAPSLFGVGSSSTSRIDSVPGGFSNVSGSDFLIGSIRTVVDPDSDLQKVYAELLKAKDGEIKSLKAQLLLKEAKATEAIRLRVKREKNELGVKVTDLSASIKVREEEVVDLDAQVTAVKLHNDNLVGHVHEPEISSAGLQEKFAAYEGFVSQLEKFQEDEKLEEVNEKFDKLCADFVDMALHLEEKFYPHLLTTISGRRWLLTYGMELAVAKCLNSTEYLSALGAAISKAVEKGMQEGLSVGITHGAEAEVPIHHSPDQRVVGASALSLSLEVSHSRVKKMRENIANHVSALRGVFVPLSEPLSATALEGMEGSHDAAATLSTTFVSASTIPPFSTDDYEVAHADGQGGASVDDETAAVDDMNLFVSNVELNISE</sequence>
<dbReference type="PANTHER" id="PTHR47926:SF347">
    <property type="entry name" value="PENTATRICOPEPTIDE REPEAT-CONTAINING PROTEIN"/>
    <property type="match status" value="1"/>
</dbReference>
<dbReference type="Pfam" id="PF13041">
    <property type="entry name" value="PPR_2"/>
    <property type="match status" value="1"/>
</dbReference>
<dbReference type="AlphaFoldDB" id="A0A6L2NXC9"/>